<dbReference type="AlphaFoldDB" id="A0A804Q8Q4"/>
<reference evidence="1" key="2">
    <citation type="submission" date="2019-07" db="EMBL/GenBank/DDBJ databases">
        <authorList>
            <person name="Seetharam A."/>
            <person name="Woodhouse M."/>
            <person name="Cannon E."/>
        </authorList>
    </citation>
    <scope>NUCLEOTIDE SEQUENCE [LARGE SCALE GENOMIC DNA]</scope>
    <source>
        <strain evidence="1">cv. B73</strain>
    </source>
</reference>
<organism evidence="1 2">
    <name type="scientific">Zea mays</name>
    <name type="common">Maize</name>
    <dbReference type="NCBI Taxonomy" id="4577"/>
    <lineage>
        <taxon>Eukaryota</taxon>
        <taxon>Viridiplantae</taxon>
        <taxon>Streptophyta</taxon>
        <taxon>Embryophyta</taxon>
        <taxon>Tracheophyta</taxon>
        <taxon>Spermatophyta</taxon>
        <taxon>Magnoliopsida</taxon>
        <taxon>Liliopsida</taxon>
        <taxon>Poales</taxon>
        <taxon>Poaceae</taxon>
        <taxon>PACMAD clade</taxon>
        <taxon>Panicoideae</taxon>
        <taxon>Andropogonodae</taxon>
        <taxon>Andropogoneae</taxon>
        <taxon>Tripsacinae</taxon>
        <taxon>Zea</taxon>
    </lineage>
</organism>
<dbReference type="Gramene" id="Zm00001eb304870_T001">
    <property type="protein sequence ID" value="Zm00001eb304870_P001"/>
    <property type="gene ID" value="Zm00001eb304870"/>
</dbReference>
<dbReference type="Proteomes" id="UP000007305">
    <property type="component" value="Chromosome 7"/>
</dbReference>
<keyword evidence="2" id="KW-1185">Reference proteome</keyword>
<protein>
    <submittedName>
        <fullName evidence="1">Uncharacterized protein</fullName>
    </submittedName>
</protein>
<reference evidence="2" key="1">
    <citation type="submission" date="2015-12" db="EMBL/GenBank/DDBJ databases">
        <title>Update maize B73 reference genome by single molecule sequencing technologies.</title>
        <authorList>
            <consortium name="Maize Genome Sequencing Project"/>
            <person name="Ware D."/>
        </authorList>
    </citation>
    <scope>NUCLEOTIDE SEQUENCE [LARGE SCALE GENOMIC DNA]</scope>
    <source>
        <strain evidence="2">cv. B73</strain>
    </source>
</reference>
<evidence type="ECO:0000313" key="2">
    <source>
        <dbReference type="Proteomes" id="UP000007305"/>
    </source>
</evidence>
<sequence>MIHLGAHHPGNLVAPRRHGNRTPWRAVAQRGRQAVPVAGIVIPHVVKNDQAPLPGKVLNYELMKRAQLAALRARSGDRLNNLAGHADNVKILGDPNPARQFKARLHRLHAADVLHQSSLADAGHPDDGHDGVARPAVRIPEDQRGDPLDVAMPPVEALGTGKHAAWHERAGRGPGRAAAVAWPQPERLPVRRDLFVPRPDVVDLAAEPPRGRGREQQRHLPALLPRRGGVEQVLLELLQLRRAAGLVLQLLDHILGPVLEVAELGQPQLDGAIGDGQALGVAEGGADPPQFGLERHQLVVVDGGRLGRPPEWLQQWRRELLGLDCKVKQRISQSVDDGRRLLSIVVHCRISTWRENSMVGLEIGLVENQLLVAWCVLRKAAVTVRLRTRRGLADT</sequence>
<dbReference type="EnsemblPlants" id="Zm00001eb304870_T001">
    <property type="protein sequence ID" value="Zm00001eb304870_P001"/>
    <property type="gene ID" value="Zm00001eb304870"/>
</dbReference>
<dbReference type="InParanoid" id="A0A804Q8Q4"/>
<name>A0A804Q8Q4_MAIZE</name>
<accession>A0A804Q8Q4</accession>
<reference evidence="1" key="3">
    <citation type="submission" date="2021-05" db="UniProtKB">
        <authorList>
            <consortium name="EnsemblPlants"/>
        </authorList>
    </citation>
    <scope>IDENTIFICATION</scope>
    <source>
        <strain evidence="1">cv. B73</strain>
    </source>
</reference>
<evidence type="ECO:0000313" key="1">
    <source>
        <dbReference type="EnsemblPlants" id="Zm00001eb304870_P001"/>
    </source>
</evidence>
<proteinExistence type="predicted"/>